<evidence type="ECO:0000256" key="9">
    <source>
        <dbReference type="ARBA" id="ARBA00022741"/>
    </source>
</evidence>
<keyword evidence="10 13" id="KW-0067">ATP-binding</keyword>
<accession>A0ABN4B0I7</accession>
<keyword evidence="7 13" id="KW-0819">tRNA processing</keyword>
<sequence>MQFSDTTIKQAALYLLDGGLVALPTETVYGLGADALNKDAVERIYSVKGRPTNHPLIVHVHKDADLNFWCSEIPDDAKKLIKAFWPGPLTLVLPKSQNVPDYITGGQSTVAIRSPNHPIAQAVLLEFSKLKNNAGIVAPSANLFGHVSPTKNEHVKDEFPSDNIYFIDGGSSEVGIESTILDLSRPKIGPVILRPGHITKKDIYKVLGVEPKDKDISAPVVSGSLKSHYAPKIPIYPLDDISNLDFINHLKHKKVAIIYHSNNHYDILNEIDVICYKLPSLSTEYASKIYETLRKIESQNMDLILLESLPLDAEWDAVRDRMNRALATYK</sequence>
<evidence type="ECO:0000313" key="15">
    <source>
        <dbReference type="EMBL" id="AFN36387.1"/>
    </source>
</evidence>
<dbReference type="EMBL" id="CP003264">
    <property type="protein sequence ID" value="AFN36387.1"/>
    <property type="molecule type" value="Genomic_DNA"/>
</dbReference>
<keyword evidence="16" id="KW-1185">Reference proteome</keyword>
<evidence type="ECO:0000256" key="2">
    <source>
        <dbReference type="ARBA" id="ARBA00007663"/>
    </source>
</evidence>
<dbReference type="InterPro" id="IPR005145">
    <property type="entry name" value="Sua5_C"/>
</dbReference>
<evidence type="ECO:0000256" key="11">
    <source>
        <dbReference type="ARBA" id="ARBA00029774"/>
    </source>
</evidence>
<evidence type="ECO:0000256" key="3">
    <source>
        <dbReference type="ARBA" id="ARBA00012584"/>
    </source>
</evidence>
<evidence type="ECO:0000256" key="7">
    <source>
        <dbReference type="ARBA" id="ARBA00022694"/>
    </source>
</evidence>
<dbReference type="InterPro" id="IPR006070">
    <property type="entry name" value="Sua5-like_dom"/>
</dbReference>
<evidence type="ECO:0000256" key="8">
    <source>
        <dbReference type="ARBA" id="ARBA00022695"/>
    </source>
</evidence>
<dbReference type="PANTHER" id="PTHR17490:SF16">
    <property type="entry name" value="THREONYLCARBAMOYL-AMP SYNTHASE"/>
    <property type="match status" value="1"/>
</dbReference>
<dbReference type="InterPro" id="IPR038385">
    <property type="entry name" value="Sua5/YwlC_C"/>
</dbReference>
<dbReference type="PANTHER" id="PTHR17490">
    <property type="entry name" value="SUA5"/>
    <property type="match status" value="1"/>
</dbReference>
<dbReference type="PROSITE" id="PS51163">
    <property type="entry name" value="YRDC"/>
    <property type="match status" value="1"/>
</dbReference>
<dbReference type="InterPro" id="IPR017945">
    <property type="entry name" value="DHBP_synth_RibB-like_a/b_dom"/>
</dbReference>
<dbReference type="Gene3D" id="3.40.50.11030">
    <property type="entry name" value="Threonylcarbamoyl-AMP synthase, C-terminal domain"/>
    <property type="match status" value="1"/>
</dbReference>
<dbReference type="InterPro" id="IPR050156">
    <property type="entry name" value="TC-AMP_synthase_SUA5"/>
</dbReference>
<proteinExistence type="inferred from homology"/>
<dbReference type="PIRSF" id="PIRSF004930">
    <property type="entry name" value="Tln_factor_SUA5"/>
    <property type="match status" value="1"/>
</dbReference>
<evidence type="ECO:0000256" key="5">
    <source>
        <dbReference type="ARBA" id="ARBA00022490"/>
    </source>
</evidence>
<evidence type="ECO:0000256" key="12">
    <source>
        <dbReference type="ARBA" id="ARBA00048366"/>
    </source>
</evidence>
<evidence type="ECO:0000313" key="16">
    <source>
        <dbReference type="Proteomes" id="UP000003121"/>
    </source>
</evidence>
<keyword evidence="9 13" id="KW-0547">Nucleotide-binding</keyword>
<reference evidence="15 16" key="1">
    <citation type="journal article" date="2012" name="Vet. Microbiol.">
        <title>Comparative genomic analyses of the Taylorellae.</title>
        <authorList>
            <person name="Hauser H."/>
            <person name="Richter D.C."/>
            <person name="van Tonder A."/>
            <person name="Clark L."/>
            <person name="Preston A."/>
        </authorList>
    </citation>
    <scope>NUCLEOTIDE SEQUENCE [LARGE SCALE GENOMIC DNA]</scope>
    <source>
        <strain evidence="15 16">ATCC 35865</strain>
    </source>
</reference>
<dbReference type="NCBIfam" id="TIGR00057">
    <property type="entry name" value="L-threonylcarbamoyladenylate synthase"/>
    <property type="match status" value="1"/>
</dbReference>
<organism evidence="15 16">
    <name type="scientific">Taylorella equigenitalis ATCC 35865</name>
    <dbReference type="NCBI Taxonomy" id="743973"/>
    <lineage>
        <taxon>Bacteria</taxon>
        <taxon>Pseudomonadati</taxon>
        <taxon>Pseudomonadota</taxon>
        <taxon>Betaproteobacteria</taxon>
        <taxon>Burkholderiales</taxon>
        <taxon>Alcaligenaceae</taxon>
        <taxon>Taylorella</taxon>
    </lineage>
</organism>
<dbReference type="Pfam" id="PF01300">
    <property type="entry name" value="Sua5_yciO_yrdC"/>
    <property type="match status" value="1"/>
</dbReference>
<evidence type="ECO:0000256" key="10">
    <source>
        <dbReference type="ARBA" id="ARBA00022840"/>
    </source>
</evidence>
<keyword evidence="5 13" id="KW-0963">Cytoplasm</keyword>
<evidence type="ECO:0000256" key="13">
    <source>
        <dbReference type="PIRNR" id="PIRNR004930"/>
    </source>
</evidence>
<dbReference type="Gene3D" id="3.90.870.10">
    <property type="entry name" value="DHBP synthase"/>
    <property type="match status" value="1"/>
</dbReference>
<comment type="catalytic activity">
    <reaction evidence="12 13">
        <text>L-threonine + hydrogencarbonate + ATP = L-threonylcarbamoyladenylate + diphosphate + H2O</text>
        <dbReference type="Rhea" id="RHEA:36407"/>
        <dbReference type="ChEBI" id="CHEBI:15377"/>
        <dbReference type="ChEBI" id="CHEBI:17544"/>
        <dbReference type="ChEBI" id="CHEBI:30616"/>
        <dbReference type="ChEBI" id="CHEBI:33019"/>
        <dbReference type="ChEBI" id="CHEBI:57926"/>
        <dbReference type="ChEBI" id="CHEBI:73682"/>
        <dbReference type="EC" id="2.7.7.87"/>
    </reaction>
</comment>
<evidence type="ECO:0000259" key="14">
    <source>
        <dbReference type="PROSITE" id="PS51163"/>
    </source>
</evidence>
<dbReference type="SUPFAM" id="SSF55821">
    <property type="entry name" value="YrdC/RibB"/>
    <property type="match status" value="1"/>
</dbReference>
<comment type="function">
    <text evidence="13">Required for the formation of a threonylcarbamoyl group on adenosine at position 37 (t(6)A37) in tRNAs that read codons beginning with adenine.</text>
</comment>
<gene>
    <name evidence="15" type="ORF">KUI_1335</name>
</gene>
<dbReference type="InterPro" id="IPR010923">
    <property type="entry name" value="T(6)A37_SUA5"/>
</dbReference>
<dbReference type="Pfam" id="PF03481">
    <property type="entry name" value="Sua5_C"/>
    <property type="match status" value="1"/>
</dbReference>
<comment type="subcellular location">
    <subcellularLocation>
        <location evidence="1 13">Cytoplasm</location>
    </subcellularLocation>
</comment>
<dbReference type="Proteomes" id="UP000003121">
    <property type="component" value="Chromosome"/>
</dbReference>
<keyword evidence="6 13" id="KW-0808">Transferase</keyword>
<evidence type="ECO:0000256" key="4">
    <source>
        <dbReference type="ARBA" id="ARBA00015492"/>
    </source>
</evidence>
<dbReference type="RefSeq" id="WP_014840579.1">
    <property type="nucleotide sequence ID" value="NC_018108.1"/>
</dbReference>
<name>A0ABN4B0I7_9BURK</name>
<evidence type="ECO:0000256" key="6">
    <source>
        <dbReference type="ARBA" id="ARBA00022679"/>
    </source>
</evidence>
<comment type="similarity">
    <text evidence="2 13">Belongs to the SUA5 family.</text>
</comment>
<dbReference type="EC" id="2.7.7.87" evidence="3 13"/>
<evidence type="ECO:0000256" key="1">
    <source>
        <dbReference type="ARBA" id="ARBA00004496"/>
    </source>
</evidence>
<keyword evidence="8 13" id="KW-0548">Nucleotidyltransferase</keyword>
<protein>
    <recommendedName>
        <fullName evidence="4 13">Threonylcarbamoyl-AMP synthase</fullName>
        <shortName evidence="13">TC-AMP synthase</shortName>
        <ecNumber evidence="3 13">2.7.7.87</ecNumber>
    </recommendedName>
    <alternativeName>
        <fullName evidence="11 13">L-threonylcarbamoyladenylate synthase</fullName>
    </alternativeName>
</protein>
<feature type="domain" description="YrdC-like" evidence="14">
    <location>
        <begin position="5"/>
        <end position="198"/>
    </location>
</feature>